<feature type="region of interest" description="Disordered" evidence="1">
    <location>
        <begin position="1"/>
        <end position="100"/>
    </location>
</feature>
<evidence type="ECO:0000256" key="1">
    <source>
        <dbReference type="SAM" id="MobiDB-lite"/>
    </source>
</evidence>
<feature type="compositionally biased region" description="Polar residues" evidence="1">
    <location>
        <begin position="21"/>
        <end position="31"/>
    </location>
</feature>
<dbReference type="RefSeq" id="XP_062727441.1">
    <property type="nucleotide sequence ID" value="XM_062866666.1"/>
</dbReference>
<evidence type="ECO:0000313" key="3">
    <source>
        <dbReference type="Proteomes" id="UP001273166"/>
    </source>
</evidence>
<comment type="caution">
    <text evidence="2">The sequence shown here is derived from an EMBL/GenBank/DDBJ whole genome shotgun (WGS) entry which is preliminary data.</text>
</comment>
<accession>A0AAJ0H4K7</accession>
<sequence>MRKYTAPPQPPSSKPERGQASLPTRPSTKLRSPNPKKTESGPAFKLPGSGSQPRARNPKKAEPDPASSKSLRIDSKPHTKPGPPHPKQPEPDSRNLWESPTSTLTVTIDWRDRNPGDDEKLKVEKIFKKKMERLGIREGHINATASGLNSKLVDNKWAKNKWTLRFSQKIGRTLWLSEMTIVFSHQPCYNDVIDVYIPLDPGEGGLQDCAGLPGFT</sequence>
<dbReference type="GeneID" id="87885495"/>
<reference evidence="2" key="1">
    <citation type="journal article" date="2023" name="Mol. Phylogenet. Evol.">
        <title>Genome-scale phylogeny and comparative genomics of the fungal order Sordariales.</title>
        <authorList>
            <person name="Hensen N."/>
            <person name="Bonometti L."/>
            <person name="Westerberg I."/>
            <person name="Brannstrom I.O."/>
            <person name="Guillou S."/>
            <person name="Cros-Aarteil S."/>
            <person name="Calhoun S."/>
            <person name="Haridas S."/>
            <person name="Kuo A."/>
            <person name="Mondo S."/>
            <person name="Pangilinan J."/>
            <person name="Riley R."/>
            <person name="LaButti K."/>
            <person name="Andreopoulos B."/>
            <person name="Lipzen A."/>
            <person name="Chen C."/>
            <person name="Yan M."/>
            <person name="Daum C."/>
            <person name="Ng V."/>
            <person name="Clum A."/>
            <person name="Steindorff A."/>
            <person name="Ohm R.A."/>
            <person name="Martin F."/>
            <person name="Silar P."/>
            <person name="Natvig D.O."/>
            <person name="Lalanne C."/>
            <person name="Gautier V."/>
            <person name="Ament-Velasquez S.L."/>
            <person name="Kruys A."/>
            <person name="Hutchinson M.I."/>
            <person name="Powell A.J."/>
            <person name="Barry K."/>
            <person name="Miller A.N."/>
            <person name="Grigoriev I.V."/>
            <person name="Debuchy R."/>
            <person name="Gladieux P."/>
            <person name="Hiltunen Thoren M."/>
            <person name="Johannesson H."/>
        </authorList>
    </citation>
    <scope>NUCLEOTIDE SEQUENCE</scope>
    <source>
        <strain evidence="2">CBS 333.67</strain>
    </source>
</reference>
<dbReference type="EMBL" id="JAUDZG010000001">
    <property type="protein sequence ID" value="KAK3311661.1"/>
    <property type="molecule type" value="Genomic_DNA"/>
</dbReference>
<dbReference type="AlphaFoldDB" id="A0AAJ0H4K7"/>
<reference evidence="2" key="2">
    <citation type="submission" date="2023-06" db="EMBL/GenBank/DDBJ databases">
        <authorList>
            <consortium name="Lawrence Berkeley National Laboratory"/>
            <person name="Mondo S.J."/>
            <person name="Hensen N."/>
            <person name="Bonometti L."/>
            <person name="Westerberg I."/>
            <person name="Brannstrom I.O."/>
            <person name="Guillou S."/>
            <person name="Cros-Aarteil S."/>
            <person name="Calhoun S."/>
            <person name="Haridas S."/>
            <person name="Kuo A."/>
            <person name="Pangilinan J."/>
            <person name="Riley R."/>
            <person name="Labutti K."/>
            <person name="Andreopoulos B."/>
            <person name="Lipzen A."/>
            <person name="Chen C."/>
            <person name="Yanf M."/>
            <person name="Daum C."/>
            <person name="Ng V."/>
            <person name="Clum A."/>
            <person name="Steindorff A."/>
            <person name="Ohm R."/>
            <person name="Martin F."/>
            <person name="Silar P."/>
            <person name="Natvig D."/>
            <person name="Lalanne C."/>
            <person name="Gautier V."/>
            <person name="Ament-Velasquez S.L."/>
            <person name="Kruys A."/>
            <person name="Hutchinson M.I."/>
            <person name="Powell A.J."/>
            <person name="Barry K."/>
            <person name="Miller A.N."/>
            <person name="Grigoriev I.V."/>
            <person name="Debuchy R."/>
            <person name="Gladieux P."/>
            <person name="Thoren M.H."/>
            <person name="Johannesson H."/>
        </authorList>
    </citation>
    <scope>NUCLEOTIDE SEQUENCE</scope>
    <source>
        <strain evidence="2">CBS 333.67</strain>
    </source>
</reference>
<name>A0AAJ0H4K7_9PEZI</name>
<dbReference type="Proteomes" id="UP001273166">
    <property type="component" value="Unassembled WGS sequence"/>
</dbReference>
<keyword evidence="3" id="KW-1185">Reference proteome</keyword>
<gene>
    <name evidence="2" type="ORF">B0T15DRAFT_490262</name>
</gene>
<protein>
    <submittedName>
        <fullName evidence="2">Uncharacterized protein</fullName>
    </submittedName>
</protein>
<organism evidence="2 3">
    <name type="scientific">Chaetomium strumarium</name>
    <dbReference type="NCBI Taxonomy" id="1170767"/>
    <lineage>
        <taxon>Eukaryota</taxon>
        <taxon>Fungi</taxon>
        <taxon>Dikarya</taxon>
        <taxon>Ascomycota</taxon>
        <taxon>Pezizomycotina</taxon>
        <taxon>Sordariomycetes</taxon>
        <taxon>Sordariomycetidae</taxon>
        <taxon>Sordariales</taxon>
        <taxon>Chaetomiaceae</taxon>
        <taxon>Chaetomium</taxon>
    </lineage>
</organism>
<proteinExistence type="predicted"/>
<evidence type="ECO:0000313" key="2">
    <source>
        <dbReference type="EMBL" id="KAK3311661.1"/>
    </source>
</evidence>